<feature type="transmembrane region" description="Helical" evidence="1">
    <location>
        <begin position="126"/>
        <end position="143"/>
    </location>
</feature>
<keyword evidence="4" id="KW-1185">Reference proteome</keyword>
<feature type="transmembrane region" description="Helical" evidence="1">
    <location>
        <begin position="251"/>
        <end position="271"/>
    </location>
</feature>
<feature type="transmembrane region" description="Helical" evidence="1">
    <location>
        <begin position="38"/>
        <end position="59"/>
    </location>
</feature>
<evidence type="ECO:0000259" key="2">
    <source>
        <dbReference type="Pfam" id="PF00892"/>
    </source>
</evidence>
<feature type="transmembrane region" description="Helical" evidence="1">
    <location>
        <begin position="71"/>
        <end position="89"/>
    </location>
</feature>
<keyword evidence="1" id="KW-0472">Membrane</keyword>
<dbReference type="InterPro" id="IPR000620">
    <property type="entry name" value="EamA_dom"/>
</dbReference>
<accession>A4CLW4</accession>
<feature type="domain" description="EamA" evidence="2">
    <location>
        <begin position="14"/>
        <end position="143"/>
    </location>
</feature>
<feature type="domain" description="EamA" evidence="2">
    <location>
        <begin position="192"/>
        <end position="295"/>
    </location>
</feature>
<dbReference type="AlphaFoldDB" id="A4CLW4"/>
<dbReference type="SUPFAM" id="SSF103481">
    <property type="entry name" value="Multidrug resistance efflux transporter EmrE"/>
    <property type="match status" value="2"/>
</dbReference>
<protein>
    <submittedName>
        <fullName evidence="3">Integral membrane protein</fullName>
    </submittedName>
</protein>
<name>A4CLW4_ROBBH</name>
<feature type="transmembrane region" description="Helical" evidence="1">
    <location>
        <begin position="220"/>
        <end position="239"/>
    </location>
</feature>
<feature type="transmembrane region" description="Helical" evidence="1">
    <location>
        <begin position="278"/>
        <end position="295"/>
    </location>
</feature>
<sequence>MSGNSKTASDMWDLILSIASSSLIFVVFKGYSRFRVNTFYAIIGNYLTACSVGFIFFPRTLSLPEIPGKPWFLPAVALGVLFIVIFNLMARTSQQLGVSVASVATKMSLVIPVVAGVVLYGEVLGPIKIAGIALALVAVYFASVKTRKVSWEPRLLYLPALVFLGSGIIDTSIKYLEETRIPDAEYPLFSACIFGAAGTTGILVTALRKPRELFTWRPRNLLGGLALGIPNFFSIYFLLKALQFDGLTSAAIFTLNNVGIVTLTTLLGIAFFGEKLSARNWLGVGLALVSIAIISS</sequence>
<proteinExistence type="predicted"/>
<evidence type="ECO:0000256" key="1">
    <source>
        <dbReference type="SAM" id="Phobius"/>
    </source>
</evidence>
<dbReference type="InterPro" id="IPR037185">
    <property type="entry name" value="EmrE-like"/>
</dbReference>
<dbReference type="KEGG" id="rbi:RB2501_16084"/>
<dbReference type="Proteomes" id="UP000009049">
    <property type="component" value="Chromosome"/>
</dbReference>
<dbReference type="STRING" id="313596.RB2501_16084"/>
<dbReference type="Pfam" id="PF00892">
    <property type="entry name" value="EamA"/>
    <property type="match status" value="2"/>
</dbReference>
<dbReference type="Gene3D" id="1.10.3730.20">
    <property type="match status" value="2"/>
</dbReference>
<feature type="transmembrane region" description="Helical" evidence="1">
    <location>
        <begin position="188"/>
        <end position="208"/>
    </location>
</feature>
<evidence type="ECO:0000313" key="3">
    <source>
        <dbReference type="EMBL" id="EAR15863.1"/>
    </source>
</evidence>
<feature type="transmembrane region" description="Helical" evidence="1">
    <location>
        <begin position="96"/>
        <end position="120"/>
    </location>
</feature>
<feature type="transmembrane region" description="Helical" evidence="1">
    <location>
        <begin position="155"/>
        <end position="176"/>
    </location>
</feature>
<keyword evidence="1" id="KW-1133">Transmembrane helix</keyword>
<dbReference type="EMBL" id="CP001712">
    <property type="protein sequence ID" value="EAR15863.1"/>
    <property type="molecule type" value="Genomic_DNA"/>
</dbReference>
<evidence type="ECO:0000313" key="4">
    <source>
        <dbReference type="Proteomes" id="UP000009049"/>
    </source>
</evidence>
<dbReference type="HOGENOM" id="CLU_062241_1_0_10"/>
<dbReference type="eggNOG" id="COG0697">
    <property type="taxonomic scope" value="Bacteria"/>
</dbReference>
<reference evidence="3 4" key="1">
    <citation type="journal article" date="2009" name="J. Bacteriol.">
        <title>Complete genome sequence of Robiginitalea biformata HTCC2501.</title>
        <authorList>
            <person name="Oh H.M."/>
            <person name="Giovannoni S.J."/>
            <person name="Lee K."/>
            <person name="Ferriera S."/>
            <person name="Johnson J."/>
            <person name="Cho J.C."/>
        </authorList>
    </citation>
    <scope>NUCLEOTIDE SEQUENCE [LARGE SCALE GENOMIC DNA]</scope>
    <source>
        <strain evidence="4">ATCC BAA-864 / HTCC2501 / KCTC 12146</strain>
    </source>
</reference>
<keyword evidence="1" id="KW-0812">Transmembrane</keyword>
<organism evidence="3 4">
    <name type="scientific">Robiginitalea biformata (strain ATCC BAA-864 / DSM 15991 / KCTC 12146 / HTCC2501)</name>
    <dbReference type="NCBI Taxonomy" id="313596"/>
    <lineage>
        <taxon>Bacteria</taxon>
        <taxon>Pseudomonadati</taxon>
        <taxon>Bacteroidota</taxon>
        <taxon>Flavobacteriia</taxon>
        <taxon>Flavobacteriales</taxon>
        <taxon>Flavobacteriaceae</taxon>
        <taxon>Robiginitalea</taxon>
    </lineage>
</organism>
<dbReference type="GO" id="GO:0016020">
    <property type="term" value="C:membrane"/>
    <property type="evidence" value="ECO:0007669"/>
    <property type="project" value="InterPro"/>
</dbReference>
<feature type="transmembrane region" description="Helical" evidence="1">
    <location>
        <begin position="12"/>
        <end position="31"/>
    </location>
</feature>
<gene>
    <name evidence="3" type="ordered locus">RB2501_16084</name>
</gene>